<proteinExistence type="inferred from homology"/>
<evidence type="ECO:0000313" key="7">
    <source>
        <dbReference type="EMBL" id="KAK5708240.1"/>
    </source>
</evidence>
<dbReference type="InterPro" id="IPR036525">
    <property type="entry name" value="Tubulin/FtsZ_GTPase_sf"/>
</dbReference>
<dbReference type="SUPFAM" id="SSF52490">
    <property type="entry name" value="Tubulin nucleotide-binding domain-like"/>
    <property type="match status" value="1"/>
</dbReference>
<dbReference type="Proteomes" id="UP001310594">
    <property type="component" value="Unassembled WGS sequence"/>
</dbReference>
<organism evidence="7 8">
    <name type="scientific">Elasticomyces elasticus</name>
    <dbReference type="NCBI Taxonomy" id="574655"/>
    <lineage>
        <taxon>Eukaryota</taxon>
        <taxon>Fungi</taxon>
        <taxon>Dikarya</taxon>
        <taxon>Ascomycota</taxon>
        <taxon>Pezizomycotina</taxon>
        <taxon>Dothideomycetes</taxon>
        <taxon>Dothideomycetidae</taxon>
        <taxon>Mycosphaerellales</taxon>
        <taxon>Teratosphaeriaceae</taxon>
        <taxon>Elasticomyces</taxon>
    </lineage>
</organism>
<dbReference type="AlphaFoldDB" id="A0AAN7WKP0"/>
<accession>A0AAN7WKP0</accession>
<evidence type="ECO:0000256" key="3">
    <source>
        <dbReference type="ARBA" id="ARBA00008507"/>
    </source>
</evidence>
<comment type="caution">
    <text evidence="7">The sequence shown here is derived from an EMBL/GenBank/DDBJ whole genome shotgun (WGS) entry which is preliminary data.</text>
</comment>
<comment type="subcellular location">
    <subcellularLocation>
        <location evidence="2">Mitochondrion</location>
    </subcellularLocation>
</comment>
<dbReference type="GO" id="GO:0005739">
    <property type="term" value="C:mitochondrion"/>
    <property type="evidence" value="ECO:0007669"/>
    <property type="project" value="UniProtKB-SubCell"/>
</dbReference>
<protein>
    <submittedName>
        <fullName evidence="7">MtDNA inheritance, partitioning of the mitochondrial organelle</fullName>
    </submittedName>
</protein>
<evidence type="ECO:0000256" key="1">
    <source>
        <dbReference type="ARBA" id="ARBA00003757"/>
    </source>
</evidence>
<evidence type="ECO:0000313" key="8">
    <source>
        <dbReference type="Proteomes" id="UP001310594"/>
    </source>
</evidence>
<dbReference type="PANTHER" id="PTHR13391:SF0">
    <property type="entry name" value="PROTEIN MISATO HOMOLOG 1"/>
    <property type="match status" value="1"/>
</dbReference>
<evidence type="ECO:0000259" key="6">
    <source>
        <dbReference type="Pfam" id="PF14881"/>
    </source>
</evidence>
<dbReference type="EMBL" id="JAVRQU010000001">
    <property type="protein sequence ID" value="KAK5708240.1"/>
    <property type="molecule type" value="Genomic_DNA"/>
</dbReference>
<evidence type="ECO:0000256" key="4">
    <source>
        <dbReference type="ARBA" id="ARBA00023128"/>
    </source>
</evidence>
<dbReference type="PANTHER" id="PTHR13391">
    <property type="entry name" value="MITOCHONDRIAL DISTRIBUTION REGULATOR MISATO"/>
    <property type="match status" value="1"/>
</dbReference>
<dbReference type="GO" id="GO:0007005">
    <property type="term" value="P:mitochondrion organization"/>
    <property type="evidence" value="ECO:0007669"/>
    <property type="project" value="InterPro"/>
</dbReference>
<reference evidence="7" key="1">
    <citation type="submission" date="2023-08" db="EMBL/GenBank/DDBJ databases">
        <title>Black Yeasts Isolated from many extreme environments.</title>
        <authorList>
            <person name="Coleine C."/>
            <person name="Stajich J.E."/>
            <person name="Selbmann L."/>
        </authorList>
    </citation>
    <scope>NUCLEOTIDE SEQUENCE</scope>
    <source>
        <strain evidence="7">CCFEE 5810</strain>
    </source>
</reference>
<sequence length="526" mass="58321">MYEVITLQFGPQANYLGTHYWNTQESYFTYTGQPDSPINHDISFRPGLGPNGDDTYSPRTLIYDLKGAFGTLRREHALYEIQQQDQGQPGGWSGATIPLQLSPIAQSPYQQALDEGSAPPRLTADTVRYWSDYNHIFYHPRSLVQLNSYESNSSLMPFEHFATGEELFRDLDREHDLLDRDLRPWLEECDHLQALQILTGTDDAWGGFAARYLERINDEMGKGCRWVFGLQDSQRTTRQRQAVQNANVARSLVSFNDNASMHIPLASVPGVLPGYVSGLDGGSKWQTSALQAAVMESFTLPSRLRQGEDGRALFDTLETTLNNEGNRSVAAASMSVSEAHDEATGIVQTNGNGHHDARMANGHTNVRAEDDAGSDAPELDISFLPPPAANERSLGRRPRFLSTVTSTRGHDPNSIGEEEEMNALLRDRMGEGPRVATYRSSLLFPGLSSFPPIFRFQGQNEKFAIRTSVSMTSGVAERIRGLESSVRTGFGVEVEEREALCDSLVGMAEGYEEGWMSDDDDDFGGD</sequence>
<evidence type="ECO:0000256" key="2">
    <source>
        <dbReference type="ARBA" id="ARBA00004173"/>
    </source>
</evidence>
<keyword evidence="4" id="KW-0496">Mitochondrion</keyword>
<dbReference type="Pfam" id="PF10644">
    <property type="entry name" value="Misat_Tub_SegII"/>
    <property type="match status" value="1"/>
</dbReference>
<evidence type="ECO:0000259" key="5">
    <source>
        <dbReference type="Pfam" id="PF10644"/>
    </source>
</evidence>
<dbReference type="Pfam" id="PF14881">
    <property type="entry name" value="Tubulin_3"/>
    <property type="match status" value="1"/>
</dbReference>
<dbReference type="Gene3D" id="3.40.50.1440">
    <property type="entry name" value="Tubulin/FtsZ, GTPase domain"/>
    <property type="match status" value="1"/>
</dbReference>
<dbReference type="InterPro" id="IPR019605">
    <property type="entry name" value="Misato_II_tubulin-like"/>
</dbReference>
<feature type="domain" description="Misato Segment II tubulin-like" evidence="5">
    <location>
        <begin position="3"/>
        <end position="115"/>
    </location>
</feature>
<gene>
    <name evidence="7" type="primary">DML1</name>
    <name evidence="7" type="ORF">LTR97_000780</name>
</gene>
<comment type="similarity">
    <text evidence="3">Belongs to the misato family.</text>
</comment>
<comment type="function">
    <text evidence="1">Involved in the partitioning of the mitochondrial organelle and mitochondrial DNA (mtDNA) inheritance.</text>
</comment>
<dbReference type="InterPro" id="IPR049942">
    <property type="entry name" value="DML1/Misato"/>
</dbReference>
<dbReference type="InterPro" id="IPR029209">
    <property type="entry name" value="DML1/Misato_tubulin"/>
</dbReference>
<name>A0AAN7WKP0_9PEZI</name>
<feature type="domain" description="DML1/Misato tubulin" evidence="6">
    <location>
        <begin position="119"/>
        <end position="304"/>
    </location>
</feature>